<protein>
    <submittedName>
        <fullName evidence="1">Uncharacterized protein</fullName>
    </submittedName>
</protein>
<reference evidence="1" key="2">
    <citation type="submission" date="2020-11" db="EMBL/GenBank/DDBJ databases">
        <authorList>
            <person name="McCartney M.A."/>
            <person name="Auch B."/>
            <person name="Kono T."/>
            <person name="Mallez S."/>
            <person name="Becker A."/>
            <person name="Gohl D.M."/>
            <person name="Silverstein K.A.T."/>
            <person name="Koren S."/>
            <person name="Bechman K.B."/>
            <person name="Herman A."/>
            <person name="Abrahante J.E."/>
            <person name="Garbe J."/>
        </authorList>
    </citation>
    <scope>NUCLEOTIDE SEQUENCE</scope>
    <source>
        <strain evidence="1">Duluth1</strain>
        <tissue evidence="1">Whole animal</tissue>
    </source>
</reference>
<evidence type="ECO:0000313" key="1">
    <source>
        <dbReference type="EMBL" id="KAH3795859.1"/>
    </source>
</evidence>
<name>A0A9D4J4P1_DREPO</name>
<evidence type="ECO:0000313" key="2">
    <source>
        <dbReference type="Proteomes" id="UP000828390"/>
    </source>
</evidence>
<dbReference type="AlphaFoldDB" id="A0A9D4J4P1"/>
<organism evidence="1 2">
    <name type="scientific">Dreissena polymorpha</name>
    <name type="common">Zebra mussel</name>
    <name type="synonym">Mytilus polymorpha</name>
    <dbReference type="NCBI Taxonomy" id="45954"/>
    <lineage>
        <taxon>Eukaryota</taxon>
        <taxon>Metazoa</taxon>
        <taxon>Spiralia</taxon>
        <taxon>Lophotrochozoa</taxon>
        <taxon>Mollusca</taxon>
        <taxon>Bivalvia</taxon>
        <taxon>Autobranchia</taxon>
        <taxon>Heteroconchia</taxon>
        <taxon>Euheterodonta</taxon>
        <taxon>Imparidentia</taxon>
        <taxon>Neoheterodontei</taxon>
        <taxon>Myida</taxon>
        <taxon>Dreissenoidea</taxon>
        <taxon>Dreissenidae</taxon>
        <taxon>Dreissena</taxon>
    </lineage>
</organism>
<comment type="caution">
    <text evidence="1">The sequence shown here is derived from an EMBL/GenBank/DDBJ whole genome shotgun (WGS) entry which is preliminary data.</text>
</comment>
<dbReference type="EMBL" id="JAIWYP010000007">
    <property type="protein sequence ID" value="KAH3795859.1"/>
    <property type="molecule type" value="Genomic_DNA"/>
</dbReference>
<dbReference type="Proteomes" id="UP000828390">
    <property type="component" value="Unassembled WGS sequence"/>
</dbReference>
<accession>A0A9D4J4P1</accession>
<sequence>MDMGSGYTPPFLLVAPRKIRVNYDTPTRLCNILGVGRQLAQAIVLIRENTENLLPHTLEAIIGRPLTFGDMTELDFSTNPALFREALGYGDGAEHIGEGGMGRSIANRPMDPHERWIDMSVLEKESVS</sequence>
<proteinExistence type="predicted"/>
<gene>
    <name evidence="1" type="ORF">DPMN_149421</name>
</gene>
<reference evidence="1" key="1">
    <citation type="journal article" date="2019" name="bioRxiv">
        <title>The Genome of the Zebra Mussel, Dreissena polymorpha: A Resource for Invasive Species Research.</title>
        <authorList>
            <person name="McCartney M.A."/>
            <person name="Auch B."/>
            <person name="Kono T."/>
            <person name="Mallez S."/>
            <person name="Zhang Y."/>
            <person name="Obille A."/>
            <person name="Becker A."/>
            <person name="Abrahante J.E."/>
            <person name="Garbe J."/>
            <person name="Badalamenti J.P."/>
            <person name="Herman A."/>
            <person name="Mangelson H."/>
            <person name="Liachko I."/>
            <person name="Sullivan S."/>
            <person name="Sone E.D."/>
            <person name="Koren S."/>
            <person name="Silverstein K.A.T."/>
            <person name="Beckman K.B."/>
            <person name="Gohl D.M."/>
        </authorList>
    </citation>
    <scope>NUCLEOTIDE SEQUENCE</scope>
    <source>
        <strain evidence="1">Duluth1</strain>
        <tissue evidence="1">Whole animal</tissue>
    </source>
</reference>
<keyword evidence="2" id="KW-1185">Reference proteome</keyword>